<evidence type="ECO:0000256" key="2">
    <source>
        <dbReference type="SAM" id="Phobius"/>
    </source>
</evidence>
<proteinExistence type="predicted"/>
<dbReference type="AlphaFoldDB" id="A0A5N6KBH7"/>
<feature type="region of interest" description="Disordered" evidence="1">
    <location>
        <begin position="144"/>
        <end position="195"/>
    </location>
</feature>
<dbReference type="Proteomes" id="UP000326757">
    <property type="component" value="Unassembled WGS sequence"/>
</dbReference>
<accession>A0A5N6KBH7</accession>
<gene>
    <name evidence="3" type="ORF">EYC80_000669</name>
</gene>
<feature type="compositionally biased region" description="Basic residues" evidence="1">
    <location>
        <begin position="144"/>
        <end position="173"/>
    </location>
</feature>
<dbReference type="OrthoDB" id="3564009at2759"/>
<evidence type="ECO:0000256" key="1">
    <source>
        <dbReference type="SAM" id="MobiDB-lite"/>
    </source>
</evidence>
<sequence>MAPVVFPALSSHSPHKNATSTLSIKQQVSQTSLISSSYFSSSAISSKPPALTAIPHLLHEQPSTIINGPPTTSYTSYIELKNNAFNAAPTSLPDSTSIGDPYLVEPQSSQSSNSGREIGIVIGCIIGVLILGLMGWVYMMKVKQSQRKRRKGKGKVKVKAQAKRRKHRKHREHKKTEEKAPDDTGGEGPAAEGAA</sequence>
<dbReference type="EMBL" id="VIGI01000005">
    <property type="protein sequence ID" value="KAB8300504.1"/>
    <property type="molecule type" value="Genomic_DNA"/>
</dbReference>
<reference evidence="3 4" key="1">
    <citation type="submission" date="2019-06" db="EMBL/GenBank/DDBJ databases">
        <title>Genome Sequence of the Brown Rot Fungal Pathogen Monilinia laxa.</title>
        <authorList>
            <person name="De Miccolis Angelini R.M."/>
            <person name="Landi L."/>
            <person name="Abate D."/>
            <person name="Pollastro S."/>
            <person name="Romanazzi G."/>
            <person name="Faretra F."/>
        </authorList>
    </citation>
    <scope>NUCLEOTIDE SEQUENCE [LARGE SCALE GENOMIC DNA]</scope>
    <source>
        <strain evidence="3 4">Mlax316</strain>
    </source>
</reference>
<comment type="caution">
    <text evidence="3">The sequence shown here is derived from an EMBL/GenBank/DDBJ whole genome shotgun (WGS) entry which is preliminary data.</text>
</comment>
<protein>
    <submittedName>
        <fullName evidence="3">Uncharacterized protein</fullName>
    </submittedName>
</protein>
<evidence type="ECO:0000313" key="4">
    <source>
        <dbReference type="Proteomes" id="UP000326757"/>
    </source>
</evidence>
<keyword evidence="4" id="KW-1185">Reference proteome</keyword>
<keyword evidence="2" id="KW-1133">Transmembrane helix</keyword>
<feature type="transmembrane region" description="Helical" evidence="2">
    <location>
        <begin position="118"/>
        <end position="140"/>
    </location>
</feature>
<keyword evidence="2" id="KW-0812">Transmembrane</keyword>
<evidence type="ECO:0000313" key="3">
    <source>
        <dbReference type="EMBL" id="KAB8300504.1"/>
    </source>
</evidence>
<organism evidence="3 4">
    <name type="scientific">Monilinia laxa</name>
    <name type="common">Brown rot fungus</name>
    <name type="synonym">Sclerotinia laxa</name>
    <dbReference type="NCBI Taxonomy" id="61186"/>
    <lineage>
        <taxon>Eukaryota</taxon>
        <taxon>Fungi</taxon>
        <taxon>Dikarya</taxon>
        <taxon>Ascomycota</taxon>
        <taxon>Pezizomycotina</taxon>
        <taxon>Leotiomycetes</taxon>
        <taxon>Helotiales</taxon>
        <taxon>Sclerotiniaceae</taxon>
        <taxon>Monilinia</taxon>
    </lineage>
</organism>
<keyword evidence="2" id="KW-0472">Membrane</keyword>
<name>A0A5N6KBH7_MONLA</name>